<keyword evidence="3 8" id="KW-0808">Transferase</keyword>
<feature type="transmembrane region" description="Helical" evidence="7">
    <location>
        <begin position="299"/>
        <end position="321"/>
    </location>
</feature>
<feature type="transmembrane region" description="Helical" evidence="7">
    <location>
        <begin position="216"/>
        <end position="240"/>
    </location>
</feature>
<evidence type="ECO:0000256" key="3">
    <source>
        <dbReference type="ARBA" id="ARBA00022679"/>
    </source>
</evidence>
<feature type="transmembrane region" description="Helical" evidence="7">
    <location>
        <begin position="159"/>
        <end position="179"/>
    </location>
</feature>
<dbReference type="Proteomes" id="UP000077245">
    <property type="component" value="Unassembled WGS sequence"/>
</dbReference>
<name>A0A166A8S2_9EURY</name>
<keyword evidence="5 7" id="KW-1133">Transmembrane helix</keyword>
<dbReference type="EMBL" id="LWMV01000181">
    <property type="protein sequence ID" value="KZX11721.1"/>
    <property type="molecule type" value="Genomic_DNA"/>
</dbReference>
<evidence type="ECO:0000256" key="6">
    <source>
        <dbReference type="ARBA" id="ARBA00023136"/>
    </source>
</evidence>
<proteinExistence type="predicted"/>
<protein>
    <submittedName>
        <fullName evidence="8">Putative undecaprenyl-phosphate N-acetylglucosaminyl 1-phosphate transferase</fullName>
        <ecNumber evidence="8">2.7.8.33</ecNumber>
    </submittedName>
</protein>
<dbReference type="PATRIC" id="fig|49547.3.peg.1400"/>
<feature type="transmembrane region" description="Helical" evidence="7">
    <location>
        <begin position="82"/>
        <end position="102"/>
    </location>
</feature>
<organism evidence="8 9">
    <name type="scientific">Methanobrevibacter curvatus</name>
    <dbReference type="NCBI Taxonomy" id="49547"/>
    <lineage>
        <taxon>Archaea</taxon>
        <taxon>Methanobacteriati</taxon>
        <taxon>Methanobacteriota</taxon>
        <taxon>Methanomada group</taxon>
        <taxon>Methanobacteria</taxon>
        <taxon>Methanobacteriales</taxon>
        <taxon>Methanobacteriaceae</taxon>
        <taxon>Methanobrevibacter</taxon>
    </lineage>
</organism>
<dbReference type="AlphaFoldDB" id="A0A166A8S2"/>
<feature type="transmembrane region" description="Helical" evidence="7">
    <location>
        <begin position="114"/>
        <end position="147"/>
    </location>
</feature>
<sequence>MDLMFLDPNIKIILISTISGVLSFLITILSMPRIISRLENANIIGKDIHKISKPIVAEMGGIGILFGFIIGIFSGIYLHPVISFQLCIALLVILLVGLIGMVDDLIQLSSKEKFFLLFLAGLPLIWIAPPGVGILYLIAIPIAVSILSNLTNMLAGLNGIESGLGVIAMVSLTISCIILGKYDVAIISMAMLGALIAFLYFNKHPAQVFPGDTGTLIIGATIATVAFIGRLKLIAFIILLPNIIDAAMKFYSAGVMNRQQHKPTQVNDEGNLVIPDQGFKSLIRFVLRKPISEKNAVRLIWSIGIIFGLLGVITAIIIPSITGNESLSHFFQFKEMFYYFFPVP</sequence>
<dbReference type="GO" id="GO:0005886">
    <property type="term" value="C:plasma membrane"/>
    <property type="evidence" value="ECO:0007669"/>
    <property type="project" value="UniProtKB-SubCell"/>
</dbReference>
<evidence type="ECO:0000313" key="9">
    <source>
        <dbReference type="Proteomes" id="UP000077245"/>
    </source>
</evidence>
<dbReference type="GO" id="GO:0071555">
    <property type="term" value="P:cell wall organization"/>
    <property type="evidence" value="ECO:0007669"/>
    <property type="project" value="TreeGrafter"/>
</dbReference>
<dbReference type="GO" id="GO:0036380">
    <property type="term" value="F:UDP-N-acetylglucosamine-undecaprenyl-phosphate N-acetylglucosaminephosphotransferase activity"/>
    <property type="evidence" value="ECO:0007669"/>
    <property type="project" value="UniProtKB-EC"/>
</dbReference>
<reference evidence="8 9" key="1">
    <citation type="submission" date="2016-04" db="EMBL/GenBank/DDBJ databases">
        <title>Genome sequence of Methanobrevibacter curvatus DSM 11111.</title>
        <authorList>
            <person name="Poehlein A."/>
            <person name="Seedorf H."/>
            <person name="Daniel R."/>
        </authorList>
    </citation>
    <scope>NUCLEOTIDE SEQUENCE [LARGE SCALE GENOMIC DNA]</scope>
    <source>
        <strain evidence="8 9">DSM 11111</strain>
    </source>
</reference>
<gene>
    <name evidence="8" type="primary">tagO</name>
    <name evidence="8" type="ORF">MBCUR_13080</name>
</gene>
<keyword evidence="6 7" id="KW-0472">Membrane</keyword>
<accession>A0A166A8S2</accession>
<comment type="subcellular location">
    <subcellularLocation>
        <location evidence="1">Cell membrane</location>
        <topology evidence="1">Multi-pass membrane protein</topology>
    </subcellularLocation>
</comment>
<evidence type="ECO:0000313" key="8">
    <source>
        <dbReference type="EMBL" id="KZX11721.1"/>
    </source>
</evidence>
<dbReference type="Pfam" id="PF00953">
    <property type="entry name" value="Glycos_transf_4"/>
    <property type="match status" value="1"/>
</dbReference>
<dbReference type="PANTHER" id="PTHR22926">
    <property type="entry name" value="PHOSPHO-N-ACETYLMURAMOYL-PENTAPEPTIDE-TRANSFERASE"/>
    <property type="match status" value="1"/>
</dbReference>
<dbReference type="EC" id="2.7.8.33" evidence="8"/>
<dbReference type="PANTHER" id="PTHR22926:SF3">
    <property type="entry name" value="UNDECAPRENYL-PHOSPHATE ALPHA-N-ACETYLGLUCOSAMINYL 1-PHOSPHATE TRANSFERASE"/>
    <property type="match status" value="1"/>
</dbReference>
<feature type="transmembrane region" description="Helical" evidence="7">
    <location>
        <begin position="55"/>
        <end position="76"/>
    </location>
</feature>
<comment type="caution">
    <text evidence="8">The sequence shown here is derived from an EMBL/GenBank/DDBJ whole genome shotgun (WGS) entry which is preliminary data.</text>
</comment>
<dbReference type="STRING" id="49547.MBCUR_13080"/>
<feature type="transmembrane region" description="Helical" evidence="7">
    <location>
        <begin position="184"/>
        <end position="201"/>
    </location>
</feature>
<dbReference type="GO" id="GO:0044038">
    <property type="term" value="P:cell wall macromolecule biosynthetic process"/>
    <property type="evidence" value="ECO:0007669"/>
    <property type="project" value="TreeGrafter"/>
</dbReference>
<evidence type="ECO:0000256" key="5">
    <source>
        <dbReference type="ARBA" id="ARBA00022989"/>
    </source>
</evidence>
<keyword evidence="9" id="KW-1185">Reference proteome</keyword>
<evidence type="ECO:0000256" key="2">
    <source>
        <dbReference type="ARBA" id="ARBA00022475"/>
    </source>
</evidence>
<keyword evidence="2" id="KW-1003">Cell membrane</keyword>
<evidence type="ECO:0000256" key="4">
    <source>
        <dbReference type="ARBA" id="ARBA00022692"/>
    </source>
</evidence>
<feature type="transmembrane region" description="Helical" evidence="7">
    <location>
        <begin position="12"/>
        <end position="35"/>
    </location>
</feature>
<evidence type="ECO:0000256" key="7">
    <source>
        <dbReference type="SAM" id="Phobius"/>
    </source>
</evidence>
<evidence type="ECO:0000256" key="1">
    <source>
        <dbReference type="ARBA" id="ARBA00004651"/>
    </source>
</evidence>
<dbReference type="CDD" id="cd06856">
    <property type="entry name" value="GT_GPT_archaea"/>
    <property type="match status" value="1"/>
</dbReference>
<dbReference type="InterPro" id="IPR000715">
    <property type="entry name" value="Glycosyl_transferase_4"/>
</dbReference>
<keyword evidence="4 7" id="KW-0812">Transmembrane</keyword>